<accession>A0A9X3WI80</accession>
<keyword evidence="2" id="KW-0812">Transmembrane</keyword>
<comment type="caution">
    <text evidence="3">The sequence shown here is derived from an EMBL/GenBank/DDBJ whole genome shotgun (WGS) entry which is preliminary data.</text>
</comment>
<gene>
    <name evidence="3" type="ORF">NC661_00510</name>
</gene>
<dbReference type="Proteomes" id="UP001145072">
    <property type="component" value="Unassembled WGS sequence"/>
</dbReference>
<keyword evidence="4" id="KW-1185">Reference proteome</keyword>
<dbReference type="RefSeq" id="WP_259871156.1">
    <property type="nucleotide sequence ID" value="NZ_JAMQJZ010000001.1"/>
</dbReference>
<feature type="compositionally biased region" description="Acidic residues" evidence="1">
    <location>
        <begin position="93"/>
        <end position="112"/>
    </location>
</feature>
<dbReference type="AlphaFoldDB" id="A0A9X3WI80"/>
<organism evidence="3 4">
    <name type="scientific">Aquibacillus koreensis</name>
    <dbReference type="NCBI Taxonomy" id="279446"/>
    <lineage>
        <taxon>Bacteria</taxon>
        <taxon>Bacillati</taxon>
        <taxon>Bacillota</taxon>
        <taxon>Bacilli</taxon>
        <taxon>Bacillales</taxon>
        <taxon>Bacillaceae</taxon>
        <taxon>Aquibacillus</taxon>
    </lineage>
</organism>
<sequence>MSHNKEEEKLKTLLNSMPRIEDEQSKDELYAKISSRVEQKERPSIKRRRFSWVFPSLGTIGVITLFVLIFQNSPINFNGNYESLEESSGYDMASDEDRESTEEDREGTDGDTAENKINSFGEESEPEMDAIEESAEGEISMADVAPNSHIVTATRPNTTMVQLAVTETNIQNVIPITLIDGDGNRDVNEYYNELESFIDLSELGVKSIIPEGLTFDIDESENQVTMHVSEDFKFPDGSSYPNIFVNALSIMFQPFEIDAVSIGSTDNSESLFGPIVPNDDQIQLNDFANNGYKLYQSSEKLSELLVPIQGDFASLEEAMIEMQTSEPEFNLKATVPTDISFTVEENDNTVIVTMDESEIFGDPQQTINMVEAILMTAKSFGFVEVQFQLPILTAGPYLFDNPIPIPVGVNPIELNN</sequence>
<feature type="compositionally biased region" description="Acidic residues" evidence="1">
    <location>
        <begin position="122"/>
        <end position="131"/>
    </location>
</feature>
<feature type="region of interest" description="Disordered" evidence="1">
    <location>
        <begin position="86"/>
        <end position="131"/>
    </location>
</feature>
<protein>
    <recommendedName>
        <fullName evidence="5">GerMN domain-containing protein</fullName>
    </recommendedName>
</protein>
<feature type="transmembrane region" description="Helical" evidence="2">
    <location>
        <begin position="50"/>
        <end position="70"/>
    </location>
</feature>
<keyword evidence="2" id="KW-0472">Membrane</keyword>
<keyword evidence="2" id="KW-1133">Transmembrane helix</keyword>
<evidence type="ECO:0000256" key="1">
    <source>
        <dbReference type="SAM" id="MobiDB-lite"/>
    </source>
</evidence>
<evidence type="ECO:0000313" key="3">
    <source>
        <dbReference type="EMBL" id="MDC3418866.1"/>
    </source>
</evidence>
<evidence type="ECO:0000313" key="4">
    <source>
        <dbReference type="Proteomes" id="UP001145072"/>
    </source>
</evidence>
<name>A0A9X3WI80_9BACI</name>
<evidence type="ECO:0000256" key="2">
    <source>
        <dbReference type="SAM" id="Phobius"/>
    </source>
</evidence>
<dbReference type="EMBL" id="JAMQJZ010000001">
    <property type="protein sequence ID" value="MDC3418866.1"/>
    <property type="molecule type" value="Genomic_DNA"/>
</dbReference>
<reference evidence="3" key="1">
    <citation type="submission" date="2022-06" db="EMBL/GenBank/DDBJ databases">
        <title>Aquibacillus sp. a new bacterium isolated from soil saline samples.</title>
        <authorList>
            <person name="Galisteo C."/>
            <person name="De La Haba R."/>
            <person name="Sanchez-Porro C."/>
            <person name="Ventosa A."/>
        </authorList>
    </citation>
    <scope>NUCLEOTIDE SEQUENCE</scope>
    <source>
        <strain evidence="3">JCM 12387</strain>
    </source>
</reference>
<evidence type="ECO:0008006" key="5">
    <source>
        <dbReference type="Google" id="ProtNLM"/>
    </source>
</evidence>
<proteinExistence type="predicted"/>